<keyword evidence="7" id="KW-0378">Hydrolase</keyword>
<dbReference type="PANTHER" id="PTHR11054">
    <property type="entry name" value="6-PHOSPHOGLUCONOLACTONASE"/>
    <property type="match status" value="1"/>
</dbReference>
<evidence type="ECO:0000256" key="7">
    <source>
        <dbReference type="RuleBase" id="RU365095"/>
    </source>
</evidence>
<dbReference type="STRING" id="1774969.AUC69_10830"/>
<keyword evidence="10" id="KW-1185">Reference proteome</keyword>
<evidence type="ECO:0000313" key="10">
    <source>
        <dbReference type="Proteomes" id="UP000094472"/>
    </source>
</evidence>
<name>A0A1E3VW35_9HYPH</name>
<protein>
    <recommendedName>
        <fullName evidence="6 7">6-phosphogluconolactonase</fullName>
        <shortName evidence="7">6PGL</shortName>
        <ecNumber evidence="5 7">3.1.1.31</ecNumber>
    </recommendedName>
</protein>
<dbReference type="SUPFAM" id="SSF100950">
    <property type="entry name" value="NagB/RpiA/CoA transferase-like"/>
    <property type="match status" value="1"/>
</dbReference>
<dbReference type="GO" id="GO:0017057">
    <property type="term" value="F:6-phosphogluconolactonase activity"/>
    <property type="evidence" value="ECO:0007669"/>
    <property type="project" value="UniProtKB-UniRule"/>
</dbReference>
<evidence type="ECO:0000256" key="2">
    <source>
        <dbReference type="ARBA" id="ARBA00002681"/>
    </source>
</evidence>
<dbReference type="CDD" id="cd01400">
    <property type="entry name" value="6PGL"/>
    <property type="match status" value="1"/>
</dbReference>
<accession>A0A1E3VW35</accession>
<dbReference type="EMBL" id="LPWF01000025">
    <property type="protein sequence ID" value="ODR97747.1"/>
    <property type="molecule type" value="Genomic_DNA"/>
</dbReference>
<dbReference type="PANTHER" id="PTHR11054:SF0">
    <property type="entry name" value="6-PHOSPHOGLUCONOLACTONASE"/>
    <property type="match status" value="1"/>
</dbReference>
<evidence type="ECO:0000256" key="4">
    <source>
        <dbReference type="ARBA" id="ARBA00010662"/>
    </source>
</evidence>
<comment type="catalytic activity">
    <reaction evidence="1 7">
        <text>6-phospho-D-glucono-1,5-lactone + H2O = 6-phospho-D-gluconate + H(+)</text>
        <dbReference type="Rhea" id="RHEA:12556"/>
        <dbReference type="ChEBI" id="CHEBI:15377"/>
        <dbReference type="ChEBI" id="CHEBI:15378"/>
        <dbReference type="ChEBI" id="CHEBI:57955"/>
        <dbReference type="ChEBI" id="CHEBI:58759"/>
        <dbReference type="EC" id="3.1.1.31"/>
    </reaction>
</comment>
<dbReference type="GO" id="GO:0005975">
    <property type="term" value="P:carbohydrate metabolic process"/>
    <property type="evidence" value="ECO:0007669"/>
    <property type="project" value="UniProtKB-UniRule"/>
</dbReference>
<evidence type="ECO:0000313" key="9">
    <source>
        <dbReference type="EMBL" id="ODR97747.1"/>
    </source>
</evidence>
<evidence type="ECO:0000256" key="5">
    <source>
        <dbReference type="ARBA" id="ARBA00013198"/>
    </source>
</evidence>
<dbReference type="AlphaFoldDB" id="A0A1E3VW35"/>
<dbReference type="GO" id="GO:0006098">
    <property type="term" value="P:pentose-phosphate shunt"/>
    <property type="evidence" value="ECO:0007669"/>
    <property type="project" value="UniProtKB-UniPathway"/>
</dbReference>
<feature type="domain" description="Glucosamine/galactosamine-6-phosphate isomerase" evidence="8">
    <location>
        <begin position="15"/>
        <end position="233"/>
    </location>
</feature>
<dbReference type="InterPro" id="IPR039104">
    <property type="entry name" value="6PGL"/>
</dbReference>
<evidence type="ECO:0000256" key="3">
    <source>
        <dbReference type="ARBA" id="ARBA00004961"/>
    </source>
</evidence>
<evidence type="ECO:0000256" key="1">
    <source>
        <dbReference type="ARBA" id="ARBA00000832"/>
    </source>
</evidence>
<gene>
    <name evidence="7" type="primary">pgl</name>
    <name evidence="9" type="ORF">AUC69_10830</name>
</gene>
<dbReference type="InterPro" id="IPR005900">
    <property type="entry name" value="6-phosphogluconolactonase_DevB"/>
</dbReference>
<comment type="caution">
    <text evidence="9">The sequence shown here is derived from an EMBL/GenBank/DDBJ whole genome shotgun (WGS) entry which is preliminary data.</text>
</comment>
<dbReference type="InterPro" id="IPR006148">
    <property type="entry name" value="Glc/Gal-6P_isomerase"/>
</dbReference>
<comment type="function">
    <text evidence="2 7">Hydrolysis of 6-phosphogluconolactone to 6-phosphogluconate.</text>
</comment>
<dbReference type="OrthoDB" id="9810967at2"/>
<organism evidence="9 10">
    <name type="scientific">Methyloceanibacter superfactus</name>
    <dbReference type="NCBI Taxonomy" id="1774969"/>
    <lineage>
        <taxon>Bacteria</taxon>
        <taxon>Pseudomonadati</taxon>
        <taxon>Pseudomonadota</taxon>
        <taxon>Alphaproteobacteria</taxon>
        <taxon>Hyphomicrobiales</taxon>
        <taxon>Hyphomicrobiaceae</taxon>
        <taxon>Methyloceanibacter</taxon>
    </lineage>
</organism>
<reference evidence="9 10" key="1">
    <citation type="journal article" date="2016" name="Environ. Microbiol.">
        <title>New Methyloceanibacter diversity from North Sea sediments includes methanotroph containing solely the soluble methane monooxygenase.</title>
        <authorList>
            <person name="Vekeman B."/>
            <person name="Kerckhof F.M."/>
            <person name="Cremers G."/>
            <person name="de Vos P."/>
            <person name="Vandamme P."/>
            <person name="Boon N."/>
            <person name="Op den Camp H.J."/>
            <person name="Heylen K."/>
        </authorList>
    </citation>
    <scope>NUCLEOTIDE SEQUENCE [LARGE SCALE GENOMIC DNA]</scope>
    <source>
        <strain evidence="9 10">R-67175</strain>
    </source>
</reference>
<dbReference type="InterPro" id="IPR037171">
    <property type="entry name" value="NagB/RpiA_transferase-like"/>
</dbReference>
<dbReference type="Pfam" id="PF01182">
    <property type="entry name" value="Glucosamine_iso"/>
    <property type="match status" value="1"/>
</dbReference>
<evidence type="ECO:0000259" key="8">
    <source>
        <dbReference type="Pfam" id="PF01182"/>
    </source>
</evidence>
<proteinExistence type="inferred from homology"/>
<sequence>MYAPAFGTLRVYENATALAEAGAEYVCDLAGGRSGRTIIALSGGNTPKPLYERLGAEPIKTRMPWDRIDWVLGDERFVPPSDPASNFGMARAAFLGHVPVPPASVHPVDTDGVTLDEAAIRYEAMLKRLYGADTLEAGRPLLDLTLLGLGEDGHTASLLPGEPVLQERTRWVAPVPRGRVEERITLTYPALNASTVITFLVAGEGKRAILDKILSGDTDFPASHIRPQGEVIWFTDRAAAGRWA</sequence>
<dbReference type="Proteomes" id="UP000094472">
    <property type="component" value="Unassembled WGS sequence"/>
</dbReference>
<dbReference type="Gene3D" id="3.40.50.1360">
    <property type="match status" value="1"/>
</dbReference>
<dbReference type="UniPathway" id="UPA00115">
    <property type="reaction ID" value="UER00409"/>
</dbReference>
<evidence type="ECO:0000256" key="6">
    <source>
        <dbReference type="ARBA" id="ARBA00020337"/>
    </source>
</evidence>
<comment type="pathway">
    <text evidence="3 7">Carbohydrate degradation; pentose phosphate pathway; D-ribulose 5-phosphate from D-glucose 6-phosphate (oxidative stage): step 2/3.</text>
</comment>
<dbReference type="NCBIfam" id="TIGR01198">
    <property type="entry name" value="pgl"/>
    <property type="match status" value="1"/>
</dbReference>
<dbReference type="EC" id="3.1.1.31" evidence="5 7"/>
<comment type="similarity">
    <text evidence="4 7">Belongs to the glucosamine/galactosamine-6-phosphate isomerase family. 6-phosphogluconolactonase subfamily.</text>
</comment>